<keyword evidence="4" id="KW-0964">Secreted</keyword>
<evidence type="ECO:0000256" key="9">
    <source>
        <dbReference type="PROSITE-ProRule" id="PRU01356"/>
    </source>
</evidence>
<dbReference type="InterPro" id="IPR008427">
    <property type="entry name" value="Extracellular_membr_CFEM_dom"/>
</dbReference>
<evidence type="ECO:0000259" key="11">
    <source>
        <dbReference type="PROSITE" id="PS52012"/>
    </source>
</evidence>
<keyword evidence="9" id="KW-0408">Iron</keyword>
<sequence length="151" mass="15656">MLATASIACLLATVQIVLAQVGPQAAGLPACIKTCDPPAIASVNCTNADQYCHCVRQNGILTNITACADVTCENPSASIYTFTTLFGEVCAQFNITVPVIGSNSSANGTNVTYTPPTASTLLYTGAAHRDTWCLATFLSTMLLGVCFLVAL</sequence>
<keyword evidence="7 9" id="KW-1015">Disulfide bond</keyword>
<keyword evidence="6 10" id="KW-0732">Signal</keyword>
<evidence type="ECO:0000256" key="2">
    <source>
        <dbReference type="ARBA" id="ARBA00004613"/>
    </source>
</evidence>
<evidence type="ECO:0000313" key="12">
    <source>
        <dbReference type="EMBL" id="KAF2771712.1"/>
    </source>
</evidence>
<evidence type="ECO:0000256" key="7">
    <source>
        <dbReference type="ARBA" id="ARBA00023157"/>
    </source>
</evidence>
<gene>
    <name evidence="12" type="ORF">EJ03DRAFT_334641</name>
</gene>
<evidence type="ECO:0000256" key="4">
    <source>
        <dbReference type="ARBA" id="ARBA00022525"/>
    </source>
</evidence>
<accession>A0A6G1LGK7</accession>
<name>A0A6G1LGK7_9PEZI</name>
<comment type="caution">
    <text evidence="9">Lacks conserved residue(s) required for the propagation of feature annotation.</text>
</comment>
<dbReference type="GO" id="GO:0098552">
    <property type="term" value="C:side of membrane"/>
    <property type="evidence" value="ECO:0007669"/>
    <property type="project" value="UniProtKB-KW"/>
</dbReference>
<evidence type="ECO:0000256" key="3">
    <source>
        <dbReference type="ARBA" id="ARBA00010031"/>
    </source>
</evidence>
<organism evidence="12 13">
    <name type="scientific">Teratosphaeria nubilosa</name>
    <dbReference type="NCBI Taxonomy" id="161662"/>
    <lineage>
        <taxon>Eukaryota</taxon>
        <taxon>Fungi</taxon>
        <taxon>Dikarya</taxon>
        <taxon>Ascomycota</taxon>
        <taxon>Pezizomycotina</taxon>
        <taxon>Dothideomycetes</taxon>
        <taxon>Dothideomycetidae</taxon>
        <taxon>Mycosphaerellales</taxon>
        <taxon>Teratosphaeriaceae</taxon>
        <taxon>Teratosphaeria</taxon>
    </lineage>
</organism>
<dbReference type="OrthoDB" id="3926417at2759"/>
<dbReference type="GO" id="GO:0046872">
    <property type="term" value="F:metal ion binding"/>
    <property type="evidence" value="ECO:0007669"/>
    <property type="project" value="UniProtKB-UniRule"/>
</dbReference>
<evidence type="ECO:0000256" key="10">
    <source>
        <dbReference type="SAM" id="SignalP"/>
    </source>
</evidence>
<evidence type="ECO:0000256" key="6">
    <source>
        <dbReference type="ARBA" id="ARBA00022729"/>
    </source>
</evidence>
<feature type="chain" id="PRO_5026187000" description="CFEM domain-containing protein" evidence="10">
    <location>
        <begin position="20"/>
        <end position="151"/>
    </location>
</feature>
<keyword evidence="5" id="KW-0325">Glycoprotein</keyword>
<dbReference type="EMBL" id="ML995818">
    <property type="protein sequence ID" value="KAF2771712.1"/>
    <property type="molecule type" value="Genomic_DNA"/>
</dbReference>
<feature type="domain" description="CFEM" evidence="11">
    <location>
        <begin position="1"/>
        <end position="117"/>
    </location>
</feature>
<keyword evidence="9" id="KW-0479">Metal-binding</keyword>
<keyword evidence="8" id="KW-0449">Lipoprotein</keyword>
<feature type="binding site" description="axial binding residue" evidence="9">
    <location>
        <position position="49"/>
    </location>
    <ligand>
        <name>heme</name>
        <dbReference type="ChEBI" id="CHEBI:30413"/>
    </ligand>
    <ligandPart>
        <name>Fe</name>
        <dbReference type="ChEBI" id="CHEBI:18248"/>
    </ligandPart>
</feature>
<evidence type="ECO:0000256" key="8">
    <source>
        <dbReference type="ARBA" id="ARBA00023288"/>
    </source>
</evidence>
<dbReference type="Proteomes" id="UP000799436">
    <property type="component" value="Unassembled WGS sequence"/>
</dbReference>
<dbReference type="Pfam" id="PF05730">
    <property type="entry name" value="CFEM"/>
    <property type="match status" value="1"/>
</dbReference>
<evidence type="ECO:0000256" key="1">
    <source>
        <dbReference type="ARBA" id="ARBA00004589"/>
    </source>
</evidence>
<comment type="subcellular location">
    <subcellularLocation>
        <location evidence="1">Membrane</location>
        <topology evidence="1">Lipid-anchor</topology>
        <topology evidence="1">GPI-anchor</topology>
    </subcellularLocation>
    <subcellularLocation>
        <location evidence="2">Secreted</location>
    </subcellularLocation>
</comment>
<protein>
    <recommendedName>
        <fullName evidence="11">CFEM domain-containing protein</fullName>
    </recommendedName>
</protein>
<feature type="signal peptide" evidence="10">
    <location>
        <begin position="1"/>
        <end position="19"/>
    </location>
</feature>
<proteinExistence type="inferred from homology"/>
<evidence type="ECO:0000313" key="13">
    <source>
        <dbReference type="Proteomes" id="UP000799436"/>
    </source>
</evidence>
<dbReference type="GO" id="GO:0005576">
    <property type="term" value="C:extracellular region"/>
    <property type="evidence" value="ECO:0007669"/>
    <property type="project" value="UniProtKB-SubCell"/>
</dbReference>
<keyword evidence="9" id="KW-0349">Heme</keyword>
<keyword evidence="5" id="KW-0472">Membrane</keyword>
<dbReference type="AlphaFoldDB" id="A0A6G1LGK7"/>
<keyword evidence="13" id="KW-1185">Reference proteome</keyword>
<evidence type="ECO:0000256" key="5">
    <source>
        <dbReference type="ARBA" id="ARBA00022622"/>
    </source>
</evidence>
<reference evidence="12" key="1">
    <citation type="journal article" date="2020" name="Stud. Mycol.">
        <title>101 Dothideomycetes genomes: a test case for predicting lifestyles and emergence of pathogens.</title>
        <authorList>
            <person name="Haridas S."/>
            <person name="Albert R."/>
            <person name="Binder M."/>
            <person name="Bloem J."/>
            <person name="Labutti K."/>
            <person name="Salamov A."/>
            <person name="Andreopoulos B."/>
            <person name="Baker S."/>
            <person name="Barry K."/>
            <person name="Bills G."/>
            <person name="Bluhm B."/>
            <person name="Cannon C."/>
            <person name="Castanera R."/>
            <person name="Culley D."/>
            <person name="Daum C."/>
            <person name="Ezra D."/>
            <person name="Gonzalez J."/>
            <person name="Henrissat B."/>
            <person name="Kuo A."/>
            <person name="Liang C."/>
            <person name="Lipzen A."/>
            <person name="Lutzoni F."/>
            <person name="Magnuson J."/>
            <person name="Mondo S."/>
            <person name="Nolan M."/>
            <person name="Ohm R."/>
            <person name="Pangilinan J."/>
            <person name="Park H.-J."/>
            <person name="Ramirez L."/>
            <person name="Alfaro M."/>
            <person name="Sun H."/>
            <person name="Tritt A."/>
            <person name="Yoshinaga Y."/>
            <person name="Zwiers L.-H."/>
            <person name="Turgeon B."/>
            <person name="Goodwin S."/>
            <person name="Spatafora J."/>
            <person name="Crous P."/>
            <person name="Grigoriev I."/>
        </authorList>
    </citation>
    <scope>NUCLEOTIDE SEQUENCE</scope>
    <source>
        <strain evidence="12">CBS 116005</strain>
    </source>
</reference>
<keyword evidence="5" id="KW-0336">GPI-anchor</keyword>
<dbReference type="PROSITE" id="PS52012">
    <property type="entry name" value="CFEM"/>
    <property type="match status" value="1"/>
</dbReference>
<comment type="similarity">
    <text evidence="3">Belongs to the RBT5 family.</text>
</comment>
<feature type="disulfide bond" evidence="9">
    <location>
        <begin position="45"/>
        <end position="52"/>
    </location>
</feature>